<keyword evidence="1" id="KW-0812">Transmembrane</keyword>
<keyword evidence="4" id="KW-1185">Reference proteome</keyword>
<dbReference type="Pfam" id="PF11977">
    <property type="entry name" value="RNase_Zc3h12a"/>
    <property type="match status" value="1"/>
</dbReference>
<proteinExistence type="predicted"/>
<sequence length="166" mass="18923">MIAENAFPLALISGLLLLTYLALVWRKRPKRRRLLVDGSNVMYWRDGKPDLTTLRQVMLALVEQGFSPDIVFDANAGYLLTGRFRDDHAFARLLGIPAHRILVVPKGNQADRYILTAARELETRIVTNDRYRDHADDFPEVLVKGHLVKGGYRDGVLWLDPLRETA</sequence>
<dbReference type="Proteomes" id="UP000555411">
    <property type="component" value="Unassembled WGS sequence"/>
</dbReference>
<name>A0A842I5W1_9RHOB</name>
<evidence type="ECO:0000313" key="4">
    <source>
        <dbReference type="Proteomes" id="UP000555411"/>
    </source>
</evidence>
<dbReference type="AlphaFoldDB" id="A0A842I5W1"/>
<dbReference type="InterPro" id="IPR021869">
    <property type="entry name" value="RNase_Zc3h12_NYN"/>
</dbReference>
<comment type="caution">
    <text evidence="3">The sequence shown here is derived from an EMBL/GenBank/DDBJ whole genome shotgun (WGS) entry which is preliminary data.</text>
</comment>
<dbReference type="EMBL" id="JACLQD010000001">
    <property type="protein sequence ID" value="MBC2834961.1"/>
    <property type="molecule type" value="Genomic_DNA"/>
</dbReference>
<keyword evidence="1" id="KW-1133">Transmembrane helix</keyword>
<evidence type="ECO:0000313" key="3">
    <source>
        <dbReference type="EMBL" id="MBC2834961.1"/>
    </source>
</evidence>
<reference evidence="3 4" key="1">
    <citation type="journal article" date="2017" name="Int. J. Syst. Evol. Microbiol.">
        <title>Gemmobacter straminiformis sp. nov., isolated from an artificial fountain.</title>
        <authorList>
            <person name="Kang J.Y."/>
            <person name="Kim M.J."/>
            <person name="Chun J."/>
            <person name="Son K.P."/>
            <person name="Jahng K.Y."/>
        </authorList>
    </citation>
    <scope>NUCLEOTIDE SEQUENCE [LARGE SCALE GENOMIC DNA]</scope>
    <source>
        <strain evidence="3 4">CAM-8</strain>
    </source>
</reference>
<dbReference type="RefSeq" id="WP_185796521.1">
    <property type="nucleotide sequence ID" value="NZ_JACLQD010000001.1"/>
</dbReference>
<feature type="transmembrane region" description="Helical" evidence="1">
    <location>
        <begin position="6"/>
        <end position="25"/>
    </location>
</feature>
<dbReference type="Gene3D" id="3.40.50.11980">
    <property type="match status" value="1"/>
</dbReference>
<evidence type="ECO:0000259" key="2">
    <source>
        <dbReference type="Pfam" id="PF11977"/>
    </source>
</evidence>
<organism evidence="3 4">
    <name type="scientific">Paragemmobacter straminiformis</name>
    <dbReference type="NCBI Taxonomy" id="2045119"/>
    <lineage>
        <taxon>Bacteria</taxon>
        <taxon>Pseudomonadati</taxon>
        <taxon>Pseudomonadota</taxon>
        <taxon>Alphaproteobacteria</taxon>
        <taxon>Rhodobacterales</taxon>
        <taxon>Paracoccaceae</taxon>
        <taxon>Paragemmobacter</taxon>
    </lineage>
</organism>
<keyword evidence="1" id="KW-0472">Membrane</keyword>
<evidence type="ECO:0000256" key="1">
    <source>
        <dbReference type="SAM" id="Phobius"/>
    </source>
</evidence>
<accession>A0A842I5W1</accession>
<gene>
    <name evidence="3" type="ORF">H7F16_05540</name>
</gene>
<protein>
    <recommendedName>
        <fullName evidence="2">RNase NYN domain-containing protein</fullName>
    </recommendedName>
</protein>
<feature type="domain" description="RNase NYN" evidence="2">
    <location>
        <begin position="31"/>
        <end position="139"/>
    </location>
</feature>